<evidence type="ECO:0000256" key="1">
    <source>
        <dbReference type="SAM" id="SignalP"/>
    </source>
</evidence>
<comment type="caution">
    <text evidence="2">The sequence shown here is derived from an EMBL/GenBank/DDBJ whole genome shotgun (WGS) entry which is preliminary data.</text>
</comment>
<dbReference type="EMBL" id="JAAAJB010000302">
    <property type="protein sequence ID" value="KAG0258970.1"/>
    <property type="molecule type" value="Genomic_DNA"/>
</dbReference>
<sequence>MRLAKSLIVFAAATVALAQDAIISRGFFIGVDTSLPGARGPEVFRNPKNHAIASASIVKYAASKVNYVPQSQPPSKTSDSYIAFKEKVRTFPGLREGDSYHLLLKLEGGASDLQDKIQQQYPFDNEASVARQLRYALPSFNKDTTLREWEVSLVLIRKPKDIDDRVTVELISLTLLLDTAQNGDVEIPEQHAKFVTKQYEMKTNVLVKNADRLFKDVGVTTISQFGLYFKSRPAQFPNIRDWYDNGKPFHDDEGCFDF</sequence>
<keyword evidence="1" id="KW-0732">Signal</keyword>
<dbReference type="AlphaFoldDB" id="A0A9P6Q6B3"/>
<evidence type="ECO:0000313" key="2">
    <source>
        <dbReference type="EMBL" id="KAG0258970.1"/>
    </source>
</evidence>
<keyword evidence="3" id="KW-1185">Reference proteome</keyword>
<name>A0A9P6Q6B3_9FUNG</name>
<organism evidence="2 3">
    <name type="scientific">Actinomortierella ambigua</name>
    <dbReference type="NCBI Taxonomy" id="1343610"/>
    <lineage>
        <taxon>Eukaryota</taxon>
        <taxon>Fungi</taxon>
        <taxon>Fungi incertae sedis</taxon>
        <taxon>Mucoromycota</taxon>
        <taxon>Mortierellomycotina</taxon>
        <taxon>Mortierellomycetes</taxon>
        <taxon>Mortierellales</taxon>
        <taxon>Mortierellaceae</taxon>
        <taxon>Actinomortierella</taxon>
    </lineage>
</organism>
<dbReference type="OrthoDB" id="2441166at2759"/>
<proteinExistence type="predicted"/>
<accession>A0A9P6Q6B3</accession>
<feature type="signal peptide" evidence="1">
    <location>
        <begin position="1"/>
        <end position="18"/>
    </location>
</feature>
<dbReference type="Proteomes" id="UP000807716">
    <property type="component" value="Unassembled WGS sequence"/>
</dbReference>
<reference evidence="2" key="1">
    <citation type="journal article" date="2020" name="Fungal Divers.">
        <title>Resolving the Mortierellaceae phylogeny through synthesis of multi-gene phylogenetics and phylogenomics.</title>
        <authorList>
            <person name="Vandepol N."/>
            <person name="Liber J."/>
            <person name="Desiro A."/>
            <person name="Na H."/>
            <person name="Kennedy M."/>
            <person name="Barry K."/>
            <person name="Grigoriev I.V."/>
            <person name="Miller A.N."/>
            <person name="O'Donnell K."/>
            <person name="Stajich J.E."/>
            <person name="Bonito G."/>
        </authorList>
    </citation>
    <scope>NUCLEOTIDE SEQUENCE</scope>
    <source>
        <strain evidence="2">BC1065</strain>
    </source>
</reference>
<protein>
    <submittedName>
        <fullName evidence="2">Uncharacterized protein</fullName>
    </submittedName>
</protein>
<gene>
    <name evidence="2" type="ORF">DFQ27_004355</name>
</gene>
<feature type="chain" id="PRO_5040423845" evidence="1">
    <location>
        <begin position="19"/>
        <end position="258"/>
    </location>
</feature>
<evidence type="ECO:0000313" key="3">
    <source>
        <dbReference type="Proteomes" id="UP000807716"/>
    </source>
</evidence>